<dbReference type="RefSeq" id="WP_057060477.1">
    <property type="nucleotide sequence ID" value="NZ_LJEY02000041.1"/>
</dbReference>
<accession>A0AB36FLS3</accession>
<evidence type="ECO:0000313" key="2">
    <source>
        <dbReference type="Proteomes" id="UP000050495"/>
    </source>
</evidence>
<reference evidence="1 2" key="1">
    <citation type="submission" date="2016-04" db="EMBL/GenBank/DDBJ databases">
        <authorList>
            <person name="Osei Sekyere J."/>
            <person name="Sivertsen A."/>
            <person name="Pedersen A.T."/>
            <person name="Sundsfjord A."/>
        </authorList>
    </citation>
    <scope>NUCLEOTIDE SEQUENCE [LARGE SCALE GENOMIC DNA]</scope>
    <source>
        <strain evidence="1 2">ST435:939705067</strain>
    </source>
</reference>
<protein>
    <submittedName>
        <fullName evidence="1">Uncharacterized protein</fullName>
    </submittedName>
</protein>
<name>A0AB36FLS3_ENTAS</name>
<sequence>MNKTKGCLIANFATVPRVVPDEFVLGIWQRQQTVALGGGEDRTAGHAVSFLKTLVCDKPAKAAGAAREIKALRFSKIVLEILFLIPYTLNEFR</sequence>
<comment type="caution">
    <text evidence="1">The sequence shown here is derived from an EMBL/GenBank/DDBJ whole genome shotgun (WGS) entry which is preliminary data.</text>
</comment>
<dbReference type="AlphaFoldDB" id="A0AB36FLS3"/>
<evidence type="ECO:0000313" key="1">
    <source>
        <dbReference type="EMBL" id="OEH18404.1"/>
    </source>
</evidence>
<gene>
    <name evidence="1" type="ORF">AN696_0226560</name>
</gene>
<organism evidence="1 2">
    <name type="scientific">Enterobacter asburiae</name>
    <dbReference type="NCBI Taxonomy" id="61645"/>
    <lineage>
        <taxon>Bacteria</taxon>
        <taxon>Pseudomonadati</taxon>
        <taxon>Pseudomonadota</taxon>
        <taxon>Gammaproteobacteria</taxon>
        <taxon>Enterobacterales</taxon>
        <taxon>Enterobacteriaceae</taxon>
        <taxon>Enterobacter</taxon>
        <taxon>Enterobacter cloacae complex</taxon>
    </lineage>
</organism>
<dbReference type="EMBL" id="LJEY02000041">
    <property type="protein sequence ID" value="OEH18404.1"/>
    <property type="molecule type" value="Genomic_DNA"/>
</dbReference>
<proteinExistence type="predicted"/>
<dbReference type="Proteomes" id="UP000050495">
    <property type="component" value="Unassembled WGS sequence"/>
</dbReference>